<evidence type="ECO:0000256" key="4">
    <source>
        <dbReference type="ARBA" id="ARBA00022475"/>
    </source>
</evidence>
<dbReference type="PANTHER" id="PTHR45528">
    <property type="entry name" value="SENSOR HISTIDINE KINASE CPXA"/>
    <property type="match status" value="1"/>
</dbReference>
<sequence length="491" mass="55194">MKLIYQHMLAFLAIILTSTAIVGFSVINFASNQAYQNTYQRLEGYASSLGELATEQGPDGLNNSSSNDLIDSHFLTKLQIVMQSDDLQIRVFNGKNKQLYPKMGPKVKLPKNIWNTLKSGNEVRIKNDHDQKETYFSSKDAYTSVIIPWFNGSKMVGAVWIGARVKNVEQPVNLAKRNLISAFVVTLIVSLILSYLISYYSLVKIKRLSKATKKVAAGDLNVQINHQDHDEIDDLASDFNSMVKALKKSAEAVKAQERRRDQFMADAAHEMRTPLTTINGILEGLEYDAIPEDSKPKFYQLMHRETNRLIRLVNENLDYEKIRNNQISLIKTNFDAAVPLNDLKTQLKTNAEKENDVIKLEIPEKLPVYADHDRFTHIMVNLVQNAIQFTQNGVITVSAKRLKHGTEIFVNDTGIGMSEDQTKYIFERFYKADPSRAKLGGKGESGLGLAIVLSLIKQHGGKISVDSTPGVGSTFSVTFFDKGFEEFSKED</sequence>
<evidence type="ECO:0000256" key="6">
    <source>
        <dbReference type="ARBA" id="ARBA00022679"/>
    </source>
</evidence>
<proteinExistence type="predicted"/>
<keyword evidence="13 14" id="KW-0472">Membrane</keyword>
<dbReference type="SMART" id="SM00388">
    <property type="entry name" value="HisKA"/>
    <property type="match status" value="1"/>
</dbReference>
<accession>A0AAP3GY46</accession>
<dbReference type="CDD" id="cd00075">
    <property type="entry name" value="HATPase"/>
    <property type="match status" value="1"/>
</dbReference>
<comment type="caution">
    <text evidence="17">The sequence shown here is derived from an EMBL/GenBank/DDBJ whole genome shotgun (WGS) entry which is preliminary data.</text>
</comment>
<keyword evidence="9 17" id="KW-0418">Kinase</keyword>
<evidence type="ECO:0000256" key="12">
    <source>
        <dbReference type="ARBA" id="ARBA00023012"/>
    </source>
</evidence>
<evidence type="ECO:0000256" key="9">
    <source>
        <dbReference type="ARBA" id="ARBA00022777"/>
    </source>
</evidence>
<dbReference type="CDD" id="cd06225">
    <property type="entry name" value="HAMP"/>
    <property type="match status" value="1"/>
</dbReference>
<dbReference type="Pfam" id="PF00672">
    <property type="entry name" value="HAMP"/>
    <property type="match status" value="1"/>
</dbReference>
<evidence type="ECO:0000256" key="10">
    <source>
        <dbReference type="ARBA" id="ARBA00022840"/>
    </source>
</evidence>
<keyword evidence="12" id="KW-0902">Two-component regulatory system</keyword>
<dbReference type="InterPro" id="IPR003661">
    <property type="entry name" value="HisK_dim/P_dom"/>
</dbReference>
<dbReference type="AlphaFoldDB" id="A0AAP3GY46"/>
<dbReference type="CDD" id="cd00082">
    <property type="entry name" value="HisKA"/>
    <property type="match status" value="1"/>
</dbReference>
<dbReference type="GO" id="GO:0005886">
    <property type="term" value="C:plasma membrane"/>
    <property type="evidence" value="ECO:0007669"/>
    <property type="project" value="UniProtKB-SubCell"/>
</dbReference>
<dbReference type="PROSITE" id="PS50109">
    <property type="entry name" value="HIS_KIN"/>
    <property type="match status" value="1"/>
</dbReference>
<keyword evidence="11 14" id="KW-1133">Transmembrane helix</keyword>
<evidence type="ECO:0000313" key="18">
    <source>
        <dbReference type="Proteomes" id="UP001213015"/>
    </source>
</evidence>
<evidence type="ECO:0000256" key="13">
    <source>
        <dbReference type="ARBA" id="ARBA00023136"/>
    </source>
</evidence>
<dbReference type="InterPro" id="IPR003594">
    <property type="entry name" value="HATPase_dom"/>
</dbReference>
<dbReference type="InterPro" id="IPR005467">
    <property type="entry name" value="His_kinase_dom"/>
</dbReference>
<dbReference type="InterPro" id="IPR036097">
    <property type="entry name" value="HisK_dim/P_sf"/>
</dbReference>
<dbReference type="GO" id="GO:0000155">
    <property type="term" value="F:phosphorelay sensor kinase activity"/>
    <property type="evidence" value="ECO:0007669"/>
    <property type="project" value="InterPro"/>
</dbReference>
<dbReference type="PANTHER" id="PTHR45528:SF1">
    <property type="entry name" value="SENSOR HISTIDINE KINASE CPXA"/>
    <property type="match status" value="1"/>
</dbReference>
<protein>
    <recommendedName>
        <fullName evidence="3">histidine kinase</fullName>
        <ecNumber evidence="3">2.7.13.3</ecNumber>
    </recommendedName>
</protein>
<organism evidence="17 18">
    <name type="scientific">Lactobacillus mulieris</name>
    <dbReference type="NCBI Taxonomy" id="2508708"/>
    <lineage>
        <taxon>Bacteria</taxon>
        <taxon>Bacillati</taxon>
        <taxon>Bacillota</taxon>
        <taxon>Bacilli</taxon>
        <taxon>Lactobacillales</taxon>
        <taxon>Lactobacillaceae</taxon>
        <taxon>Lactobacillus</taxon>
    </lineage>
</organism>
<name>A0AAP3GY46_9LACO</name>
<dbReference type="RefSeq" id="WP_265656938.1">
    <property type="nucleotide sequence ID" value="NZ_JAKHKO010000009.1"/>
</dbReference>
<keyword evidence="5" id="KW-0597">Phosphoprotein</keyword>
<reference evidence="17" key="1">
    <citation type="submission" date="2022-01" db="EMBL/GenBank/DDBJ databases">
        <title>VMRC isolate genome collection.</title>
        <authorList>
            <person name="France M."/>
            <person name="Rutt L."/>
            <person name="Humphrys M."/>
            <person name="Ravel J."/>
        </authorList>
    </citation>
    <scope>NUCLEOTIDE SEQUENCE</scope>
    <source>
        <strain evidence="17">C0127B5</strain>
    </source>
</reference>
<gene>
    <name evidence="17" type="ORF">L2422_05830</name>
</gene>
<evidence type="ECO:0000313" key="17">
    <source>
        <dbReference type="EMBL" id="MCZ3845011.1"/>
    </source>
</evidence>
<dbReference type="InterPro" id="IPR003660">
    <property type="entry name" value="HAMP_dom"/>
</dbReference>
<feature type="transmembrane region" description="Helical" evidence="14">
    <location>
        <begin position="179"/>
        <end position="203"/>
    </location>
</feature>
<dbReference type="Pfam" id="PF00512">
    <property type="entry name" value="HisKA"/>
    <property type="match status" value="1"/>
</dbReference>
<dbReference type="PROSITE" id="PS50885">
    <property type="entry name" value="HAMP"/>
    <property type="match status" value="1"/>
</dbReference>
<dbReference type="SUPFAM" id="SSF55874">
    <property type="entry name" value="ATPase domain of HSP90 chaperone/DNA topoisomerase II/histidine kinase"/>
    <property type="match status" value="1"/>
</dbReference>
<dbReference type="FunFam" id="1.10.287.130:FF:000001">
    <property type="entry name" value="Two-component sensor histidine kinase"/>
    <property type="match status" value="1"/>
</dbReference>
<dbReference type="InterPro" id="IPR036890">
    <property type="entry name" value="HATPase_C_sf"/>
</dbReference>
<dbReference type="Gene3D" id="1.10.287.130">
    <property type="match status" value="1"/>
</dbReference>
<dbReference type="InterPro" id="IPR004358">
    <property type="entry name" value="Sig_transdc_His_kin-like_C"/>
</dbReference>
<evidence type="ECO:0000256" key="7">
    <source>
        <dbReference type="ARBA" id="ARBA00022692"/>
    </source>
</evidence>
<evidence type="ECO:0000259" key="16">
    <source>
        <dbReference type="PROSITE" id="PS50885"/>
    </source>
</evidence>
<evidence type="ECO:0000259" key="15">
    <source>
        <dbReference type="PROSITE" id="PS50109"/>
    </source>
</evidence>
<evidence type="ECO:0000256" key="14">
    <source>
        <dbReference type="SAM" id="Phobius"/>
    </source>
</evidence>
<dbReference type="Gene3D" id="3.30.565.10">
    <property type="entry name" value="Histidine kinase-like ATPase, C-terminal domain"/>
    <property type="match status" value="1"/>
</dbReference>
<dbReference type="GO" id="GO:0005524">
    <property type="term" value="F:ATP binding"/>
    <property type="evidence" value="ECO:0007669"/>
    <property type="project" value="UniProtKB-KW"/>
</dbReference>
<evidence type="ECO:0000256" key="3">
    <source>
        <dbReference type="ARBA" id="ARBA00012438"/>
    </source>
</evidence>
<evidence type="ECO:0000256" key="5">
    <source>
        <dbReference type="ARBA" id="ARBA00022553"/>
    </source>
</evidence>
<dbReference type="SUPFAM" id="SSF158472">
    <property type="entry name" value="HAMP domain-like"/>
    <property type="match status" value="1"/>
</dbReference>
<comment type="catalytic activity">
    <reaction evidence="1">
        <text>ATP + protein L-histidine = ADP + protein N-phospho-L-histidine.</text>
        <dbReference type="EC" id="2.7.13.3"/>
    </reaction>
</comment>
<comment type="subcellular location">
    <subcellularLocation>
        <location evidence="2">Cell membrane</location>
        <topology evidence="2">Multi-pass membrane protein</topology>
    </subcellularLocation>
</comment>
<dbReference type="Pfam" id="PF02518">
    <property type="entry name" value="HATPase_c"/>
    <property type="match status" value="1"/>
</dbReference>
<evidence type="ECO:0000256" key="11">
    <source>
        <dbReference type="ARBA" id="ARBA00022989"/>
    </source>
</evidence>
<dbReference type="InterPro" id="IPR050398">
    <property type="entry name" value="HssS/ArlS-like"/>
</dbReference>
<evidence type="ECO:0000256" key="8">
    <source>
        <dbReference type="ARBA" id="ARBA00022741"/>
    </source>
</evidence>
<keyword evidence="7 14" id="KW-0812">Transmembrane</keyword>
<dbReference type="Proteomes" id="UP001213015">
    <property type="component" value="Unassembled WGS sequence"/>
</dbReference>
<evidence type="ECO:0000256" key="1">
    <source>
        <dbReference type="ARBA" id="ARBA00000085"/>
    </source>
</evidence>
<evidence type="ECO:0000256" key="2">
    <source>
        <dbReference type="ARBA" id="ARBA00004651"/>
    </source>
</evidence>
<keyword evidence="6" id="KW-0808">Transferase</keyword>
<dbReference type="SUPFAM" id="SSF47384">
    <property type="entry name" value="Homodimeric domain of signal transducing histidine kinase"/>
    <property type="match status" value="1"/>
</dbReference>
<keyword evidence="8" id="KW-0547">Nucleotide-binding</keyword>
<dbReference type="Gene3D" id="6.10.340.10">
    <property type="match status" value="1"/>
</dbReference>
<dbReference type="SMART" id="SM00304">
    <property type="entry name" value="HAMP"/>
    <property type="match status" value="1"/>
</dbReference>
<dbReference type="PRINTS" id="PR00344">
    <property type="entry name" value="BCTRLSENSOR"/>
</dbReference>
<dbReference type="FunFam" id="3.30.565.10:FF:000006">
    <property type="entry name" value="Sensor histidine kinase WalK"/>
    <property type="match status" value="1"/>
</dbReference>
<feature type="domain" description="Histidine kinase" evidence="15">
    <location>
        <begin position="266"/>
        <end position="479"/>
    </location>
</feature>
<keyword evidence="10" id="KW-0067">ATP-binding</keyword>
<dbReference type="EMBL" id="JAKHLF010000008">
    <property type="protein sequence ID" value="MCZ3845011.1"/>
    <property type="molecule type" value="Genomic_DNA"/>
</dbReference>
<dbReference type="EC" id="2.7.13.3" evidence="3"/>
<feature type="domain" description="HAMP" evidence="16">
    <location>
        <begin position="205"/>
        <end position="251"/>
    </location>
</feature>
<dbReference type="SMART" id="SM00387">
    <property type="entry name" value="HATPase_c"/>
    <property type="match status" value="1"/>
</dbReference>
<keyword evidence="4" id="KW-1003">Cell membrane</keyword>